<proteinExistence type="predicted"/>
<dbReference type="AlphaFoldDB" id="A0AAD9DDB0"/>
<evidence type="ECO:0000313" key="2">
    <source>
        <dbReference type="Proteomes" id="UP001224775"/>
    </source>
</evidence>
<dbReference type="Pfam" id="PF08238">
    <property type="entry name" value="Sel1"/>
    <property type="match status" value="3"/>
</dbReference>
<reference evidence="1" key="1">
    <citation type="submission" date="2023-06" db="EMBL/GenBank/DDBJ databases">
        <title>Survivors Of The Sea: Transcriptome response of Skeletonema marinoi to long-term dormancy.</title>
        <authorList>
            <person name="Pinder M.I.M."/>
            <person name="Kourtchenko O."/>
            <person name="Robertson E.K."/>
            <person name="Larsson T."/>
            <person name="Maumus F."/>
            <person name="Osuna-Cruz C.M."/>
            <person name="Vancaester E."/>
            <person name="Stenow R."/>
            <person name="Vandepoele K."/>
            <person name="Ploug H."/>
            <person name="Bruchert V."/>
            <person name="Godhe A."/>
            <person name="Topel M."/>
        </authorList>
    </citation>
    <scope>NUCLEOTIDE SEQUENCE</scope>
    <source>
        <strain evidence="1">R05AC</strain>
    </source>
</reference>
<name>A0AAD9DDB0_9STRA</name>
<dbReference type="InterPro" id="IPR006597">
    <property type="entry name" value="Sel1-like"/>
</dbReference>
<dbReference type="SUPFAM" id="SSF81901">
    <property type="entry name" value="HCP-like"/>
    <property type="match status" value="1"/>
</dbReference>
<dbReference type="InterPro" id="IPR011990">
    <property type="entry name" value="TPR-like_helical_dom_sf"/>
</dbReference>
<dbReference type="Gene3D" id="1.25.40.10">
    <property type="entry name" value="Tetratricopeptide repeat domain"/>
    <property type="match status" value="1"/>
</dbReference>
<accession>A0AAD9DDB0</accession>
<organism evidence="1 2">
    <name type="scientific">Skeletonema marinoi</name>
    <dbReference type="NCBI Taxonomy" id="267567"/>
    <lineage>
        <taxon>Eukaryota</taxon>
        <taxon>Sar</taxon>
        <taxon>Stramenopiles</taxon>
        <taxon>Ochrophyta</taxon>
        <taxon>Bacillariophyta</taxon>
        <taxon>Coscinodiscophyceae</taxon>
        <taxon>Thalassiosirophycidae</taxon>
        <taxon>Thalassiosirales</taxon>
        <taxon>Skeletonemataceae</taxon>
        <taxon>Skeletonema</taxon>
        <taxon>Skeletonema marinoi-dohrnii complex</taxon>
    </lineage>
</organism>
<protein>
    <submittedName>
        <fullName evidence="1">Sel1-like repeat family protein</fullName>
    </submittedName>
</protein>
<keyword evidence="2" id="KW-1185">Reference proteome</keyword>
<dbReference type="Proteomes" id="UP001224775">
    <property type="component" value="Unassembled WGS sequence"/>
</dbReference>
<evidence type="ECO:0000313" key="1">
    <source>
        <dbReference type="EMBL" id="KAK1741570.1"/>
    </source>
</evidence>
<dbReference type="EMBL" id="JATAAI010000013">
    <property type="protein sequence ID" value="KAK1741570.1"/>
    <property type="molecule type" value="Genomic_DNA"/>
</dbReference>
<gene>
    <name evidence="1" type="ORF">QTG54_008048</name>
</gene>
<dbReference type="SMART" id="SM00671">
    <property type="entry name" value="SEL1"/>
    <property type="match status" value="3"/>
</dbReference>
<sequence length="209" mass="23346">MACCSQVICDGCDCANKIGEIEQSLQHRCPFCRHPAAKTEGEVKQLRMKRAEANDRHALLPMGYDLHQEEDYGSALAYWKKAAELGNAEAHYVVSNIYWEGKGVEKDIKKAIYHLEKAAIDGHPFARYNLGCIEGNNGRKDRAVKHYIIAASLGHDTSLEDLRECYAEGSVQKEDFAAALRAHQAAVDATKSLERDVAEAFYAENKEEK</sequence>
<dbReference type="InterPro" id="IPR052748">
    <property type="entry name" value="ISR_Activator"/>
</dbReference>
<comment type="caution">
    <text evidence="1">The sequence shown here is derived from an EMBL/GenBank/DDBJ whole genome shotgun (WGS) entry which is preliminary data.</text>
</comment>
<dbReference type="PANTHER" id="PTHR45011">
    <property type="entry name" value="DAP3-BINDING CELL DEATH ENHANCER 1"/>
    <property type="match status" value="1"/>
</dbReference>
<dbReference type="PANTHER" id="PTHR45011:SF1">
    <property type="entry name" value="DAP3-BINDING CELL DEATH ENHANCER 1"/>
    <property type="match status" value="1"/>
</dbReference>